<dbReference type="Proteomes" id="UP000641514">
    <property type="component" value="Unassembled WGS sequence"/>
</dbReference>
<keyword evidence="3" id="KW-1185">Reference proteome</keyword>
<protein>
    <recommendedName>
        <fullName evidence="1">Cobalamin-independent methionine synthase MetE C-terminal/archaeal domain-containing protein</fullName>
    </recommendedName>
</protein>
<dbReference type="SUPFAM" id="SSF51726">
    <property type="entry name" value="UROD/MetE-like"/>
    <property type="match status" value="1"/>
</dbReference>
<proteinExistence type="predicted"/>
<dbReference type="Gene3D" id="3.20.20.210">
    <property type="match status" value="1"/>
</dbReference>
<dbReference type="InterPro" id="IPR038071">
    <property type="entry name" value="UROD/MetE-like_sf"/>
</dbReference>
<organism evidence="2 3">
    <name type="scientific">Hoyosella rhizosphaerae</name>
    <dbReference type="NCBI Taxonomy" id="1755582"/>
    <lineage>
        <taxon>Bacteria</taxon>
        <taxon>Bacillati</taxon>
        <taxon>Actinomycetota</taxon>
        <taxon>Actinomycetes</taxon>
        <taxon>Mycobacteriales</taxon>
        <taxon>Hoyosellaceae</taxon>
        <taxon>Hoyosella</taxon>
    </lineage>
</organism>
<dbReference type="EMBL" id="BMJH01000001">
    <property type="protein sequence ID" value="GGC51919.1"/>
    <property type="molecule type" value="Genomic_DNA"/>
</dbReference>
<dbReference type="GO" id="GO:0008270">
    <property type="term" value="F:zinc ion binding"/>
    <property type="evidence" value="ECO:0007669"/>
    <property type="project" value="InterPro"/>
</dbReference>
<evidence type="ECO:0000313" key="3">
    <source>
        <dbReference type="Proteomes" id="UP000641514"/>
    </source>
</evidence>
<reference evidence="2" key="2">
    <citation type="submission" date="2020-09" db="EMBL/GenBank/DDBJ databases">
        <authorList>
            <person name="Sun Q."/>
            <person name="Zhou Y."/>
        </authorList>
    </citation>
    <scope>NUCLEOTIDE SEQUENCE</scope>
    <source>
        <strain evidence="2">CGMCC 1.15478</strain>
    </source>
</reference>
<name>A0A916U0S5_9ACTN</name>
<gene>
    <name evidence="2" type="ORF">GCM10011410_00280</name>
</gene>
<dbReference type="GO" id="GO:0003871">
    <property type="term" value="F:5-methyltetrahydropteroyltriglutamate-homocysteine S-methyltransferase activity"/>
    <property type="evidence" value="ECO:0007669"/>
    <property type="project" value="InterPro"/>
</dbReference>
<accession>A0A916U0S5</accession>
<dbReference type="AlphaFoldDB" id="A0A916U0S5"/>
<dbReference type="InterPro" id="IPR002629">
    <property type="entry name" value="Met_Synth_C/arc"/>
</dbReference>
<dbReference type="GO" id="GO:0009086">
    <property type="term" value="P:methionine biosynthetic process"/>
    <property type="evidence" value="ECO:0007669"/>
    <property type="project" value="InterPro"/>
</dbReference>
<dbReference type="Pfam" id="PF01717">
    <property type="entry name" value="Meth_synt_2"/>
    <property type="match status" value="1"/>
</dbReference>
<feature type="domain" description="Cobalamin-independent methionine synthase MetE C-terminal/archaeal" evidence="1">
    <location>
        <begin position="9"/>
        <end position="180"/>
    </location>
</feature>
<sequence length="337" mass="35757">MSAIAGGATGLGSWPGTDSHEAARAVFGELSGRGTPFLPMLENRGPGSEALGRTTALLVDLPVEASSTGYRLSDHVGLIGRRAIDFLHRDVDAFEEVWEIGRYSHVPTVKIQVVGPVTLAARLELRNGHAVVDDRGAVRDLVASLAEGTARHIAEIERRLRCRVVVQWDEPSLREAMSGRAPAVSILQPSRSVTPREAATMLGQVVGLGEASVLNLGAGPITWDVISDVACDAVVVDLGRHTTAARDIDGLGAHLDRGRDVVIAAVPIERSGPSTTGDIVRDVRRVSSTTGFSPQTLLEHLSITHLHDVNDVATGRMVQALRAAVSAYSAVTEDFNT</sequence>
<reference evidence="2" key="1">
    <citation type="journal article" date="2014" name="Int. J. Syst. Evol. Microbiol.">
        <title>Complete genome sequence of Corynebacterium casei LMG S-19264T (=DSM 44701T), isolated from a smear-ripened cheese.</title>
        <authorList>
            <consortium name="US DOE Joint Genome Institute (JGI-PGF)"/>
            <person name="Walter F."/>
            <person name="Albersmeier A."/>
            <person name="Kalinowski J."/>
            <person name="Ruckert C."/>
        </authorList>
    </citation>
    <scope>NUCLEOTIDE SEQUENCE</scope>
    <source>
        <strain evidence="2">CGMCC 1.15478</strain>
    </source>
</reference>
<comment type="caution">
    <text evidence="2">The sequence shown here is derived from an EMBL/GenBank/DDBJ whole genome shotgun (WGS) entry which is preliminary data.</text>
</comment>
<evidence type="ECO:0000313" key="2">
    <source>
        <dbReference type="EMBL" id="GGC51919.1"/>
    </source>
</evidence>
<dbReference type="RefSeq" id="WP_188669618.1">
    <property type="nucleotide sequence ID" value="NZ_BMJH01000001.1"/>
</dbReference>
<evidence type="ECO:0000259" key="1">
    <source>
        <dbReference type="Pfam" id="PF01717"/>
    </source>
</evidence>